<dbReference type="AlphaFoldDB" id="A0A4C2AC00"/>
<feature type="compositionally biased region" description="Basic and acidic residues" evidence="1">
    <location>
        <begin position="1"/>
        <end position="10"/>
    </location>
</feature>
<protein>
    <submittedName>
        <fullName evidence="2">Uncharacterized protein</fullName>
    </submittedName>
</protein>
<reference evidence="2 3" key="1">
    <citation type="journal article" date="2019" name="Commun. Biol.">
        <title>The bagworm genome reveals a unique fibroin gene that provides high tensile strength.</title>
        <authorList>
            <person name="Kono N."/>
            <person name="Nakamura H."/>
            <person name="Ohtoshi R."/>
            <person name="Tomita M."/>
            <person name="Numata K."/>
            <person name="Arakawa K."/>
        </authorList>
    </citation>
    <scope>NUCLEOTIDE SEQUENCE [LARGE SCALE GENOMIC DNA]</scope>
</reference>
<keyword evidence="3" id="KW-1185">Reference proteome</keyword>
<evidence type="ECO:0000313" key="3">
    <source>
        <dbReference type="Proteomes" id="UP000299102"/>
    </source>
</evidence>
<accession>A0A4C2AC00</accession>
<name>A0A4C2AC00_EUMVA</name>
<feature type="compositionally biased region" description="Low complexity" evidence="1">
    <location>
        <begin position="31"/>
        <end position="43"/>
    </location>
</feature>
<comment type="caution">
    <text evidence="2">The sequence shown here is derived from an EMBL/GenBank/DDBJ whole genome shotgun (WGS) entry which is preliminary data.</text>
</comment>
<evidence type="ECO:0000256" key="1">
    <source>
        <dbReference type="SAM" id="MobiDB-lite"/>
    </source>
</evidence>
<dbReference type="EMBL" id="BGZK01003084">
    <property type="protein sequence ID" value="GBP98176.1"/>
    <property type="molecule type" value="Genomic_DNA"/>
</dbReference>
<dbReference type="Proteomes" id="UP000299102">
    <property type="component" value="Unassembled WGS sequence"/>
</dbReference>
<sequence>MTRTQSRDVSFELPTNWSETGGRAGRKSEGRTAGARAAATAPPQYNDRSIVTSRQRKRKKNAHLGKGMLVKRVTITRMRDCRRTRRPATLAARVRLFGAALLKFKRRERSTDHILNLTPKSADLRPRGPIEVCNTISGFFSFPITSSMRLSAVDTITPPPLPLVAIRLPSGGTLIIMTGRI</sequence>
<evidence type="ECO:0000313" key="2">
    <source>
        <dbReference type="EMBL" id="GBP98176.1"/>
    </source>
</evidence>
<proteinExistence type="predicted"/>
<feature type="region of interest" description="Disordered" evidence="1">
    <location>
        <begin position="1"/>
        <end position="62"/>
    </location>
</feature>
<gene>
    <name evidence="2" type="ORF">EVAR_68735_1</name>
</gene>
<organism evidence="2 3">
    <name type="scientific">Eumeta variegata</name>
    <name type="common">Bagworm moth</name>
    <name type="synonym">Eumeta japonica</name>
    <dbReference type="NCBI Taxonomy" id="151549"/>
    <lineage>
        <taxon>Eukaryota</taxon>
        <taxon>Metazoa</taxon>
        <taxon>Ecdysozoa</taxon>
        <taxon>Arthropoda</taxon>
        <taxon>Hexapoda</taxon>
        <taxon>Insecta</taxon>
        <taxon>Pterygota</taxon>
        <taxon>Neoptera</taxon>
        <taxon>Endopterygota</taxon>
        <taxon>Lepidoptera</taxon>
        <taxon>Glossata</taxon>
        <taxon>Ditrysia</taxon>
        <taxon>Tineoidea</taxon>
        <taxon>Psychidae</taxon>
        <taxon>Oiketicinae</taxon>
        <taxon>Eumeta</taxon>
    </lineage>
</organism>